<keyword evidence="3" id="KW-1185">Reference proteome</keyword>
<accession>A0AAD9FND3</accession>
<dbReference type="AlphaFoldDB" id="A0AAD9FND3"/>
<feature type="region of interest" description="Disordered" evidence="1">
    <location>
        <begin position="254"/>
        <end position="280"/>
    </location>
</feature>
<comment type="caution">
    <text evidence="2">The sequence shown here is derived from an EMBL/GenBank/DDBJ whole genome shotgun (WGS) entry which is preliminary data.</text>
</comment>
<name>A0AAD9FND3_PAPLA</name>
<feature type="region of interest" description="Disordered" evidence="1">
    <location>
        <begin position="47"/>
        <end position="66"/>
    </location>
</feature>
<proteinExistence type="predicted"/>
<reference evidence="2" key="1">
    <citation type="submission" date="2023-02" db="EMBL/GenBank/DDBJ databases">
        <title>Identification and recombinant expression of a fungal hydrolase from Papiliotrema laurentii that hydrolyzes apple cutin and clears colloidal polyester polyurethane.</title>
        <authorList>
            <consortium name="DOE Joint Genome Institute"/>
            <person name="Roman V.A."/>
            <person name="Bojanowski C."/>
            <person name="Crable B.R."/>
            <person name="Wagner D.N."/>
            <person name="Hung C.S."/>
            <person name="Nadeau L.J."/>
            <person name="Schratz L."/>
            <person name="Haridas S."/>
            <person name="Pangilinan J."/>
            <person name="Lipzen A."/>
            <person name="Na H."/>
            <person name="Yan M."/>
            <person name="Ng V."/>
            <person name="Grigoriev I.V."/>
            <person name="Spatafora J.W."/>
            <person name="Barlow D."/>
            <person name="Biffinger J."/>
            <person name="Kelley-Loughnane N."/>
            <person name="Varaljay V.A."/>
            <person name="Crookes-Goodson W.J."/>
        </authorList>
    </citation>
    <scope>NUCLEOTIDE SEQUENCE</scope>
    <source>
        <strain evidence="2">5307AH</strain>
    </source>
</reference>
<protein>
    <submittedName>
        <fullName evidence="2">Uncharacterized protein</fullName>
    </submittedName>
</protein>
<dbReference type="EMBL" id="JAODAN010000011">
    <property type="protein sequence ID" value="KAK1921253.1"/>
    <property type="molecule type" value="Genomic_DNA"/>
</dbReference>
<dbReference type="Proteomes" id="UP001182556">
    <property type="component" value="Unassembled WGS sequence"/>
</dbReference>
<sequence>MTSTPTTANYFTVALADDLEQQGVPLDKAEIRKQRIEAAVQRSKTEYKAEHAYTERGSSLHDRSPKDLVKPKVDRQQLEFLVSSVYYREEYAQALQLILDAMDKTPNLNRELLDTGIRAALQCKNTERAVDLARLSKDYWKGQSAGLACIASDAFHAAELDEEAIEPLLASCASFALHEPVMTRLYDLVVTRKGLENFAQLIASIKDRKRFSLRRPLFGTNTEEPYDHSVAPEVDFESLSTFFPEHQRKDLSGTLQRLQKAVSGSGAEPDGDAGKGVREL</sequence>
<gene>
    <name evidence="2" type="ORF">DB88DRAFT_500144</name>
</gene>
<evidence type="ECO:0000313" key="2">
    <source>
        <dbReference type="EMBL" id="KAK1921253.1"/>
    </source>
</evidence>
<evidence type="ECO:0000313" key="3">
    <source>
        <dbReference type="Proteomes" id="UP001182556"/>
    </source>
</evidence>
<evidence type="ECO:0000256" key="1">
    <source>
        <dbReference type="SAM" id="MobiDB-lite"/>
    </source>
</evidence>
<organism evidence="2 3">
    <name type="scientific">Papiliotrema laurentii</name>
    <name type="common">Cryptococcus laurentii</name>
    <dbReference type="NCBI Taxonomy" id="5418"/>
    <lineage>
        <taxon>Eukaryota</taxon>
        <taxon>Fungi</taxon>
        <taxon>Dikarya</taxon>
        <taxon>Basidiomycota</taxon>
        <taxon>Agaricomycotina</taxon>
        <taxon>Tremellomycetes</taxon>
        <taxon>Tremellales</taxon>
        <taxon>Rhynchogastremaceae</taxon>
        <taxon>Papiliotrema</taxon>
    </lineage>
</organism>